<sequence>MQSKKLMGDDNHVVDQTEQNIQDPDNDDNDVGNVDENIGWISIDNECYELPSKFKISLLPRSVLIYHHQIMNQG</sequence>
<proteinExistence type="predicted"/>
<evidence type="ECO:0000313" key="3">
    <source>
        <dbReference type="Proteomes" id="UP000790347"/>
    </source>
</evidence>
<protein>
    <submittedName>
        <fullName evidence="2">Uncharacterized protein</fullName>
    </submittedName>
</protein>
<comment type="caution">
    <text evidence="2">The sequence shown here is derived from an EMBL/GenBank/DDBJ whole genome shotgun (WGS) entry which is preliminary data.</text>
</comment>
<feature type="region of interest" description="Disordered" evidence="1">
    <location>
        <begin position="1"/>
        <end position="33"/>
    </location>
</feature>
<reference evidence="2" key="2">
    <citation type="journal article" date="2022" name="Res Sq">
        <title>Comparative Genomics Reveals Insights into the Divergent Evolution of Astigmatic Mites and Household Pest Adaptations.</title>
        <authorList>
            <person name="Xiong Q."/>
            <person name="Wan A.T.-Y."/>
            <person name="Liu X.-Y."/>
            <person name="Fung C.S.-H."/>
            <person name="Xiao X."/>
            <person name="Malainual N."/>
            <person name="Hou J."/>
            <person name="Wang L."/>
            <person name="Wang M."/>
            <person name="Yang K."/>
            <person name="Cui Y."/>
            <person name="Leung E."/>
            <person name="Nong W."/>
            <person name="Shin S.-K."/>
            <person name="Au S."/>
            <person name="Jeong K.Y."/>
            <person name="Chew F.T."/>
            <person name="Hui J."/>
            <person name="Leung T.F."/>
            <person name="Tungtrongchitr A."/>
            <person name="Zhong N."/>
            <person name="Liu Z."/>
            <person name="Tsui S."/>
        </authorList>
    </citation>
    <scope>NUCLEOTIDE SEQUENCE</scope>
    <source>
        <strain evidence="2">Derf</strain>
        <tissue evidence="2">Whole organism</tissue>
    </source>
</reference>
<dbReference type="Proteomes" id="UP000790347">
    <property type="component" value="Unassembled WGS sequence"/>
</dbReference>
<gene>
    <name evidence="2" type="ORF">DERF_013549</name>
</gene>
<evidence type="ECO:0000256" key="1">
    <source>
        <dbReference type="SAM" id="MobiDB-lite"/>
    </source>
</evidence>
<name>A0A922HMQ6_DERFA</name>
<dbReference type="AlphaFoldDB" id="A0A922HMQ6"/>
<evidence type="ECO:0000313" key="2">
    <source>
        <dbReference type="EMBL" id="KAH9497572.1"/>
    </source>
</evidence>
<dbReference type="EMBL" id="ASGP02000007">
    <property type="protein sequence ID" value="KAH9497572.1"/>
    <property type="molecule type" value="Genomic_DNA"/>
</dbReference>
<feature type="compositionally biased region" description="Basic and acidic residues" evidence="1">
    <location>
        <begin position="1"/>
        <end position="15"/>
    </location>
</feature>
<organism evidence="2 3">
    <name type="scientific">Dermatophagoides farinae</name>
    <name type="common">American house dust mite</name>
    <dbReference type="NCBI Taxonomy" id="6954"/>
    <lineage>
        <taxon>Eukaryota</taxon>
        <taxon>Metazoa</taxon>
        <taxon>Ecdysozoa</taxon>
        <taxon>Arthropoda</taxon>
        <taxon>Chelicerata</taxon>
        <taxon>Arachnida</taxon>
        <taxon>Acari</taxon>
        <taxon>Acariformes</taxon>
        <taxon>Sarcoptiformes</taxon>
        <taxon>Astigmata</taxon>
        <taxon>Psoroptidia</taxon>
        <taxon>Analgoidea</taxon>
        <taxon>Pyroglyphidae</taxon>
        <taxon>Dermatophagoidinae</taxon>
        <taxon>Dermatophagoides</taxon>
    </lineage>
</organism>
<accession>A0A922HMQ6</accession>
<keyword evidence="3" id="KW-1185">Reference proteome</keyword>
<reference evidence="2" key="1">
    <citation type="submission" date="2013-05" db="EMBL/GenBank/DDBJ databases">
        <authorList>
            <person name="Yim A.K.Y."/>
            <person name="Chan T.F."/>
            <person name="Ji K.M."/>
            <person name="Liu X.Y."/>
            <person name="Zhou J.W."/>
            <person name="Li R.Q."/>
            <person name="Yang K.Y."/>
            <person name="Li J."/>
            <person name="Li M."/>
            <person name="Law P.T.W."/>
            <person name="Wu Y.L."/>
            <person name="Cai Z.L."/>
            <person name="Qin H."/>
            <person name="Bao Y."/>
            <person name="Leung R.K.K."/>
            <person name="Ng P.K.S."/>
            <person name="Zou J."/>
            <person name="Zhong X.J."/>
            <person name="Ran P.X."/>
            <person name="Zhong N.S."/>
            <person name="Liu Z.G."/>
            <person name="Tsui S.K.W."/>
        </authorList>
    </citation>
    <scope>NUCLEOTIDE SEQUENCE</scope>
    <source>
        <strain evidence="2">Derf</strain>
        <tissue evidence="2">Whole organism</tissue>
    </source>
</reference>